<dbReference type="InParanoid" id="A0A077ZMM3"/>
<organism evidence="3 4">
    <name type="scientific">Stylonychia lemnae</name>
    <name type="common">Ciliate</name>
    <dbReference type="NCBI Taxonomy" id="5949"/>
    <lineage>
        <taxon>Eukaryota</taxon>
        <taxon>Sar</taxon>
        <taxon>Alveolata</taxon>
        <taxon>Ciliophora</taxon>
        <taxon>Intramacronucleata</taxon>
        <taxon>Spirotrichea</taxon>
        <taxon>Stichotrichia</taxon>
        <taxon>Sporadotrichida</taxon>
        <taxon>Oxytrichidae</taxon>
        <taxon>Stylonychinae</taxon>
        <taxon>Stylonychia</taxon>
    </lineage>
</organism>
<feature type="compositionally biased region" description="Basic and acidic residues" evidence="2">
    <location>
        <begin position="485"/>
        <end position="501"/>
    </location>
</feature>
<reference evidence="3 4" key="1">
    <citation type="submission" date="2014-06" db="EMBL/GenBank/DDBJ databases">
        <authorList>
            <person name="Swart Estienne"/>
        </authorList>
    </citation>
    <scope>NUCLEOTIDE SEQUENCE [LARGE SCALE GENOMIC DNA]</scope>
    <source>
        <strain evidence="3 4">130c</strain>
    </source>
</reference>
<evidence type="ECO:0000256" key="2">
    <source>
        <dbReference type="SAM" id="MobiDB-lite"/>
    </source>
</evidence>
<feature type="compositionally biased region" description="Acidic residues" evidence="2">
    <location>
        <begin position="515"/>
        <end position="553"/>
    </location>
</feature>
<dbReference type="OrthoDB" id="10637336at2759"/>
<protein>
    <submittedName>
        <fullName evidence="3">Uncharacterized protein</fullName>
    </submittedName>
</protein>
<feature type="compositionally biased region" description="Basic and acidic residues" evidence="2">
    <location>
        <begin position="286"/>
        <end position="306"/>
    </location>
</feature>
<proteinExistence type="predicted"/>
<name>A0A077ZMM3_STYLE</name>
<accession>A0A077ZMM3</accession>
<evidence type="ECO:0000256" key="1">
    <source>
        <dbReference type="SAM" id="Coils"/>
    </source>
</evidence>
<keyword evidence="1" id="KW-0175">Coiled coil</keyword>
<keyword evidence="4" id="KW-1185">Reference proteome</keyword>
<sequence length="681" mass="78607">MRVLVLGASTQKVKVADKLIKTHDLSKILLSVGSKKLVTNAQALIIYYESQDDLKKMRKLLKIYLGVPIKFYIGNENPENFENYFNYEQVTELLAALQEQHKKIEESAEKIYNSLLDGKTDLTVEDMLQGLEENERDVIEEICVEYFAERKQDRDPKKVIVKKKKFLQWWSEGKIDKYEQIKFYIIDWVIQQLQKQGVDELHQKNYNSYVLKKKEIRILREHFESNFEFIIQPSAIKEESKDGKQPQLASQLFKAPAGGAVGGGKNMFLGKGLGLPAGQQPQPSPKEQKKMNFEEAKGKAKAKGETRQPVQKIGTLIDFKVTFFPSESDEKILYLKNLHMFEEDSWVSIGLKPKAKDLKSVIEDIEEMEYIKSLEEDYCPSIVVDGKKVRIGLESDKLDPFYDTYCEEGEQLERISQVLDDKSIEAVLEFQLQLTQKLDAILHSEDPIITEICKGLKIEGSLKFHNKQFRKVLEESTEIKWKDFSEKGEEEKKDDQPKDSQAESEQESESHEDKDSDDNDSDSDGYGEEESEEGYGNDSDNNDEDGDDEDDEESKSKFDLKSFFKYTLPLFMFKWKSKVEINPDINDIKAYCLKNQEESYLLGNFKKLVMSLNQTDLDEAAKQALQQKKKGTRRELLNYLSQEVGSEIEFAWRTSCFLLTGQVKTDEMGKVIKTLSNSKFF</sequence>
<feature type="coiled-coil region" evidence="1">
    <location>
        <begin position="87"/>
        <end position="114"/>
    </location>
</feature>
<evidence type="ECO:0000313" key="4">
    <source>
        <dbReference type="Proteomes" id="UP000039865"/>
    </source>
</evidence>
<evidence type="ECO:0000313" key="3">
    <source>
        <dbReference type="EMBL" id="CDW71188.1"/>
    </source>
</evidence>
<feature type="region of interest" description="Disordered" evidence="2">
    <location>
        <begin position="274"/>
        <end position="307"/>
    </location>
</feature>
<dbReference type="EMBL" id="CCKQ01000118">
    <property type="protein sequence ID" value="CDW71188.1"/>
    <property type="molecule type" value="Genomic_DNA"/>
</dbReference>
<dbReference type="Proteomes" id="UP000039865">
    <property type="component" value="Unassembled WGS sequence"/>
</dbReference>
<dbReference type="AlphaFoldDB" id="A0A077ZMM3"/>
<gene>
    <name evidence="3" type="primary">Contig15834.g16876</name>
    <name evidence="3" type="ORF">STYLEM_128</name>
</gene>
<feature type="region of interest" description="Disordered" evidence="2">
    <location>
        <begin position="485"/>
        <end position="555"/>
    </location>
</feature>